<protein>
    <submittedName>
        <fullName evidence="1">Uncharacterized protein</fullName>
    </submittedName>
</protein>
<dbReference type="EMBL" id="JASBWR010000068">
    <property type="protein sequence ID" value="KAJ9099653.1"/>
    <property type="molecule type" value="Genomic_DNA"/>
</dbReference>
<dbReference type="Proteomes" id="UP001241377">
    <property type="component" value="Unassembled WGS sequence"/>
</dbReference>
<evidence type="ECO:0000313" key="2">
    <source>
        <dbReference type="Proteomes" id="UP001241377"/>
    </source>
</evidence>
<reference evidence="1" key="1">
    <citation type="submission" date="2023-04" db="EMBL/GenBank/DDBJ databases">
        <title>Draft Genome sequencing of Naganishia species isolated from polar environments using Oxford Nanopore Technology.</title>
        <authorList>
            <person name="Leo P."/>
            <person name="Venkateswaran K."/>
        </authorList>
    </citation>
    <scope>NUCLEOTIDE SEQUENCE</scope>
    <source>
        <strain evidence="1">MNA-CCFEE 5261</strain>
    </source>
</reference>
<sequence length="390" mass="44479">MSLATAGRLYELSASGAALRRQRTNLVKSIWHGSTEKDDVAVNALSTLPIQMKSKAELYEQVRVENPQKSGWGLKLSQTTAYGKAVFRFYKEGVRNVWNNKREMNQLMKTEFKIQNQVDNKGQSVNLKVPSFSKLVFELTQALYMNKIENEQIRLATKGDVVKNDKVDVVYDEQLFNISRSQFQLINRTLKDFIKLPAFAVIFMIFVEMTPILCYAFPEITPLTCVLPSILPRLWDSKSAAKVRQLRSDESKVEDWALETAYNIPYESLVPLTGQLGLRSKYLPSAFYPESYLRNKLHRYYNYLVVDNYYLSGLNGNGNVWDLTDEELVQASLERCLISDVGAFVKIPPEAKAAELKKLRLKLLRAIIDMDNFSVGYLTVGHLLGEIESS</sequence>
<evidence type="ECO:0000313" key="1">
    <source>
        <dbReference type="EMBL" id="KAJ9099653.1"/>
    </source>
</evidence>
<proteinExistence type="predicted"/>
<comment type="caution">
    <text evidence="1">The sequence shown here is derived from an EMBL/GenBank/DDBJ whole genome shotgun (WGS) entry which is preliminary data.</text>
</comment>
<gene>
    <name evidence="1" type="ORF">QFC19_005892</name>
</gene>
<accession>A0ACC2VJT2</accession>
<name>A0ACC2VJT2_9TREE</name>
<keyword evidence="2" id="KW-1185">Reference proteome</keyword>
<organism evidence="1 2">
    <name type="scientific">Naganishia cerealis</name>
    <dbReference type="NCBI Taxonomy" id="610337"/>
    <lineage>
        <taxon>Eukaryota</taxon>
        <taxon>Fungi</taxon>
        <taxon>Dikarya</taxon>
        <taxon>Basidiomycota</taxon>
        <taxon>Agaricomycotina</taxon>
        <taxon>Tremellomycetes</taxon>
        <taxon>Filobasidiales</taxon>
        <taxon>Filobasidiaceae</taxon>
        <taxon>Naganishia</taxon>
    </lineage>
</organism>